<dbReference type="InterPro" id="IPR011992">
    <property type="entry name" value="EF-hand-dom_pair"/>
</dbReference>
<evidence type="ECO:0000259" key="2">
    <source>
        <dbReference type="PROSITE" id="PS50222"/>
    </source>
</evidence>
<dbReference type="GO" id="GO:0009166">
    <property type="term" value="P:nucleotide catabolic process"/>
    <property type="evidence" value="ECO:0007669"/>
    <property type="project" value="InterPro"/>
</dbReference>
<name>A0A7S3KZD7_9STRA</name>
<protein>
    <recommendedName>
        <fullName evidence="2">EF-hand domain-containing protein</fullName>
    </recommendedName>
</protein>
<dbReference type="SUPFAM" id="SSF47473">
    <property type="entry name" value="EF-hand"/>
    <property type="match status" value="1"/>
</dbReference>
<dbReference type="InterPro" id="IPR018247">
    <property type="entry name" value="EF_Hand_1_Ca_BS"/>
</dbReference>
<dbReference type="PANTHER" id="PTHR11575">
    <property type="entry name" value="5'-NUCLEOTIDASE-RELATED"/>
    <property type="match status" value="1"/>
</dbReference>
<gene>
    <name evidence="3" type="ORF">ACOF00016_LOCUS3918</name>
</gene>
<dbReference type="SUPFAM" id="SSF56300">
    <property type="entry name" value="Metallo-dependent phosphatases"/>
    <property type="match status" value="1"/>
</dbReference>
<dbReference type="Gene3D" id="3.60.21.10">
    <property type="match status" value="1"/>
</dbReference>
<dbReference type="Gene3D" id="1.10.238.10">
    <property type="entry name" value="EF-hand"/>
    <property type="match status" value="1"/>
</dbReference>
<dbReference type="PROSITE" id="PS50222">
    <property type="entry name" value="EF_HAND_2"/>
    <property type="match status" value="2"/>
</dbReference>
<dbReference type="GO" id="GO:0005509">
    <property type="term" value="F:calcium ion binding"/>
    <property type="evidence" value="ECO:0007669"/>
    <property type="project" value="InterPro"/>
</dbReference>
<feature type="domain" description="EF-hand" evidence="2">
    <location>
        <begin position="466"/>
        <end position="501"/>
    </location>
</feature>
<keyword evidence="1" id="KW-0106">Calcium</keyword>
<dbReference type="GO" id="GO:0016787">
    <property type="term" value="F:hydrolase activity"/>
    <property type="evidence" value="ECO:0007669"/>
    <property type="project" value="InterPro"/>
</dbReference>
<dbReference type="AlphaFoldDB" id="A0A7S3KZD7"/>
<reference evidence="3" key="1">
    <citation type="submission" date="2021-01" db="EMBL/GenBank/DDBJ databases">
        <authorList>
            <person name="Corre E."/>
            <person name="Pelletier E."/>
            <person name="Niang G."/>
            <person name="Scheremetjew M."/>
            <person name="Finn R."/>
            <person name="Kale V."/>
            <person name="Holt S."/>
            <person name="Cochrane G."/>
            <person name="Meng A."/>
            <person name="Brown T."/>
            <person name="Cohen L."/>
        </authorList>
    </citation>
    <scope>NUCLEOTIDE SEQUENCE</scope>
    <source>
        <strain evidence="3">CCMP127</strain>
    </source>
</reference>
<organism evidence="3">
    <name type="scientific">Amphora coffeiformis</name>
    <dbReference type="NCBI Taxonomy" id="265554"/>
    <lineage>
        <taxon>Eukaryota</taxon>
        <taxon>Sar</taxon>
        <taxon>Stramenopiles</taxon>
        <taxon>Ochrophyta</taxon>
        <taxon>Bacillariophyta</taxon>
        <taxon>Bacillariophyceae</taxon>
        <taxon>Bacillariophycidae</taxon>
        <taxon>Thalassiophysales</taxon>
        <taxon>Catenulaceae</taxon>
        <taxon>Amphora</taxon>
    </lineage>
</organism>
<dbReference type="EMBL" id="HBIM01004577">
    <property type="protein sequence ID" value="CAE0405970.1"/>
    <property type="molecule type" value="Transcribed_RNA"/>
</dbReference>
<dbReference type="PROSITE" id="PS00018">
    <property type="entry name" value="EF_HAND_1"/>
    <property type="match status" value="1"/>
</dbReference>
<dbReference type="PANTHER" id="PTHR11575:SF48">
    <property type="entry name" value="5'-NUCLEOTIDASE"/>
    <property type="match status" value="1"/>
</dbReference>
<dbReference type="InterPro" id="IPR029052">
    <property type="entry name" value="Metallo-depent_PP-like"/>
</dbReference>
<sequence length="581" mass="65405">MIEETKKKAKGAKVVSMLTGDFLSPYLLSSVDRGEGMMKALAQTTDYLTWGNHEADIDHRTVCKHVRNFPGKWINSNMVDHEAMDWQQEYDVIEITSPDGTHTRKVGLCAVLSDDPNLYSHFEAPGAFGGATLTDPWEALKKYKKILENEHGCDLVVPLQHLYVPDDHKTCREMDFPVILSGHDHHRVDEVVDGTRLLKPGMNADFSTILEISWSTKTQEKPTIRARFVRNKDWKADPVLEEECERAYDVLEPLRKTELASVPSRFEPLSSGNARGEVCTMGKYICTLLKSALNVQRQNRRHYVDAVLLMGGNIRGNMDEYPQGSFLSLEMLEEEIKSDEVVGVVPMPGWLLAEGIQATHAGDPISGWFQFDEGVKEDTSVYPPMVTHVASEPLDPNRVYRVVTKISDLTNGQSAPLTEYYTKHPELLPPKGKYFNIQSTLMAYFARNLWRKLWDATTKEIPDTCAIDGCAEARLEVLDRSGDGVVTVDEIQYALNDLLGYSVDERETTLAEQVLDIADTTGDGMVTVADFEAFCDQFSEALEDWRDEEKRKRSTKISAGRVDPKIFHKVVNNLLEDGPVP</sequence>
<accession>A0A7S3KZD7</accession>
<dbReference type="InterPro" id="IPR002048">
    <property type="entry name" value="EF_hand_dom"/>
</dbReference>
<evidence type="ECO:0000256" key="1">
    <source>
        <dbReference type="ARBA" id="ARBA00022837"/>
    </source>
</evidence>
<feature type="domain" description="EF-hand" evidence="2">
    <location>
        <begin position="506"/>
        <end position="541"/>
    </location>
</feature>
<evidence type="ECO:0000313" key="3">
    <source>
        <dbReference type="EMBL" id="CAE0405970.1"/>
    </source>
</evidence>
<dbReference type="InterPro" id="IPR006179">
    <property type="entry name" value="5_nucleotidase/apyrase"/>
</dbReference>
<proteinExistence type="predicted"/>